<keyword evidence="1" id="KW-0732">Signal</keyword>
<organism evidence="2 3">
    <name type="scientific">Megamonas hypermegale</name>
    <dbReference type="NCBI Taxonomy" id="158847"/>
    <lineage>
        <taxon>Bacteria</taxon>
        <taxon>Bacillati</taxon>
        <taxon>Bacillota</taxon>
        <taxon>Negativicutes</taxon>
        <taxon>Selenomonadales</taxon>
        <taxon>Selenomonadaceae</taxon>
        <taxon>Megamonas</taxon>
    </lineage>
</organism>
<keyword evidence="3" id="KW-1185">Reference proteome</keyword>
<accession>A0A239TKW0</accession>
<dbReference type="EMBL" id="LT906446">
    <property type="protein sequence ID" value="SNU98222.1"/>
    <property type="molecule type" value="Genomic_DNA"/>
</dbReference>
<protein>
    <submittedName>
        <fullName evidence="2">Uncharacterized protein</fullName>
    </submittedName>
</protein>
<gene>
    <name evidence="2" type="ORF">SAMEA4364220_00891</name>
</gene>
<dbReference type="Proteomes" id="UP000215383">
    <property type="component" value="Chromosome 1"/>
</dbReference>
<proteinExistence type="predicted"/>
<dbReference type="AlphaFoldDB" id="A0A239TKW0"/>
<sequence>MRKIFLILSILCLFSASSFASPHENGIDDFYFGQPIEEIQQQYELLNEEYDEEEGITKYEAQVLSLNFYDIKVDQPITLEFKNNNLCGISFTSVTTTPAETTELYKNVVSFASVQYGKPLGNDFMATWFTGKIFLGIANIDLTEALSSINSNNKNTAYVSVYMYEKYMGENELKVFKQMVASQK</sequence>
<evidence type="ECO:0000313" key="2">
    <source>
        <dbReference type="EMBL" id="SNU98222.1"/>
    </source>
</evidence>
<evidence type="ECO:0000256" key="1">
    <source>
        <dbReference type="SAM" id="SignalP"/>
    </source>
</evidence>
<dbReference type="GeneID" id="78506910"/>
<name>A0A239TKW0_9FIRM</name>
<feature type="signal peptide" evidence="1">
    <location>
        <begin position="1"/>
        <end position="20"/>
    </location>
</feature>
<dbReference type="RefSeq" id="WP_027890741.1">
    <property type="nucleotide sequence ID" value="NZ_LT906446.1"/>
</dbReference>
<reference evidence="2 3" key="1">
    <citation type="submission" date="2017-06" db="EMBL/GenBank/DDBJ databases">
        <authorList>
            <consortium name="Pathogen Informatics"/>
        </authorList>
    </citation>
    <scope>NUCLEOTIDE SEQUENCE [LARGE SCALE GENOMIC DNA]</scope>
    <source>
        <strain evidence="2 3">NCTC10570</strain>
    </source>
</reference>
<evidence type="ECO:0000313" key="3">
    <source>
        <dbReference type="Proteomes" id="UP000215383"/>
    </source>
</evidence>
<feature type="chain" id="PRO_5011248823" evidence="1">
    <location>
        <begin position="21"/>
        <end position="184"/>
    </location>
</feature>